<feature type="non-terminal residue" evidence="2">
    <location>
        <position position="1"/>
    </location>
</feature>
<dbReference type="InterPro" id="IPR003386">
    <property type="entry name" value="LACT/PDAT_acylTrfase"/>
</dbReference>
<dbReference type="AlphaFoldDB" id="A0A448ZI70"/>
<dbReference type="GO" id="GO:0008374">
    <property type="term" value="F:O-acyltransferase activity"/>
    <property type="evidence" value="ECO:0007669"/>
    <property type="project" value="InterPro"/>
</dbReference>
<dbReference type="Gene3D" id="3.40.50.1820">
    <property type="entry name" value="alpha/beta hydrolase"/>
    <property type="match status" value="1"/>
</dbReference>
<dbReference type="PANTHER" id="PTHR11440">
    <property type="entry name" value="LECITHIN-CHOLESTEROL ACYLTRANSFERASE-RELATED"/>
    <property type="match status" value="1"/>
</dbReference>
<feature type="region of interest" description="Disordered" evidence="1">
    <location>
        <begin position="108"/>
        <end position="158"/>
    </location>
</feature>
<feature type="compositionally biased region" description="Acidic residues" evidence="1">
    <location>
        <begin position="650"/>
        <end position="659"/>
    </location>
</feature>
<dbReference type="EMBL" id="CAACVS010000380">
    <property type="protein sequence ID" value="VEU41742.1"/>
    <property type="molecule type" value="Genomic_DNA"/>
</dbReference>
<proteinExistence type="predicted"/>
<evidence type="ECO:0000313" key="3">
    <source>
        <dbReference type="Proteomes" id="UP000291116"/>
    </source>
</evidence>
<name>A0A448ZI70_9STRA</name>
<dbReference type="GO" id="GO:0006629">
    <property type="term" value="P:lipid metabolic process"/>
    <property type="evidence" value="ECO:0007669"/>
    <property type="project" value="InterPro"/>
</dbReference>
<protein>
    <submittedName>
        <fullName evidence="2">Uncharacterized protein</fullName>
    </submittedName>
</protein>
<evidence type="ECO:0000313" key="2">
    <source>
        <dbReference type="EMBL" id="VEU41742.1"/>
    </source>
</evidence>
<keyword evidence="3" id="KW-1185">Reference proteome</keyword>
<dbReference type="InterPro" id="IPR029058">
    <property type="entry name" value="AB_hydrolase_fold"/>
</dbReference>
<feature type="compositionally biased region" description="Polar residues" evidence="1">
    <location>
        <begin position="209"/>
        <end position="218"/>
    </location>
</feature>
<evidence type="ECO:0000256" key="1">
    <source>
        <dbReference type="SAM" id="MobiDB-lite"/>
    </source>
</evidence>
<accession>A0A448ZI70</accession>
<feature type="region of interest" description="Disordered" evidence="1">
    <location>
        <begin position="202"/>
        <end position="225"/>
    </location>
</feature>
<organism evidence="2 3">
    <name type="scientific">Pseudo-nitzschia multistriata</name>
    <dbReference type="NCBI Taxonomy" id="183589"/>
    <lineage>
        <taxon>Eukaryota</taxon>
        <taxon>Sar</taxon>
        <taxon>Stramenopiles</taxon>
        <taxon>Ochrophyta</taxon>
        <taxon>Bacillariophyta</taxon>
        <taxon>Bacillariophyceae</taxon>
        <taxon>Bacillariophycidae</taxon>
        <taxon>Bacillariales</taxon>
        <taxon>Bacillariaceae</taxon>
        <taxon>Pseudo-nitzschia</taxon>
    </lineage>
</organism>
<sequence length="971" mass="107766">ALVGMVNPDDLIQPASKRENTLEEYDASCTVLQEEARDGRNRRLFRKDTYNERAAEEVYLPILIVPGVASSGLYVKESCLDKKFEGERLWMNAAFLAKARLNNKVINKDAVERSRGGSSKSPQRNPKPRAEAETETKTNSPRPRDSVFNPFSSEGKTEAKNKLRAMNPFAGNGTLDAVTEKIDVVSGALFEIKDMVKEAVQDEGDGAGNDQNGEFQTNGDDEEHKSAFRKAEEEIAIKNTWIQHIALAKNMVDEKPGYEVRAYDGLAGVEYLVDSAIEKTAGFVMGPLVEYCTTVMGYERHVSIDAMPYDWRLAPSINEKRDGYLTKMIERIEKMYRDNDDLPVVLICHSMGAKMGHYFLNFVLHAKGKEDGRAWLDKHIHTFMPVGAPHGGVGCAVRCGLTGAGLNETVDTLVGNVSDGLIMYRSWSCGNWLMPRMLPAGVFPTCIVRREGELGLTVASEIEVTSLFAMREKKPKELRLTVIFRGRIRAHSDYYPVLVDDDERMVVAFHESFYMAVPYLGSDDDETSNSIGELVFYLEEPAGRVNQNKSDLHKKFSHATRWARGIKKKASKFALNFAKRFGTVLRVAACENPLVLSVSDFEGVETDRGSALANSGSSSNTTLLAGDFQLESTIPMVGCIRQKESSDVIEYSDSEDEEDHGGHHQHHHHDPSGHCKEAIGSISVRVSYSPPPVPTGLEPSAAPIAMVNEATPDPPMKCKKHKHNTISHEKVVYDVWNGTDVFRADGFVEPMFDLVENVYEADPVGPTKESSMDAAPPVNCLRSIYGINTDTEAGAIYRKVPIVTVGDNEADCRYTLDTSATFPTMNELFYDKDTRPDPWSKKHLHGYKLEGGIVYETPKTLQTVPGQEKPRRVCGDGTVPYWNMVHALTWKDRVGELTVDELDGATHRGIVADERFFGLVKRYCRVIDPRANAMMLMKKQVDSAGKGIGSLGKSIADRLCLSGKSCEAIEE</sequence>
<dbReference type="OrthoDB" id="42294at2759"/>
<gene>
    <name evidence="2" type="ORF">PSNMU_V1.4_AUG-EV-PASAV3_0086770</name>
</gene>
<dbReference type="Pfam" id="PF02450">
    <property type="entry name" value="LCAT"/>
    <property type="match status" value="1"/>
</dbReference>
<dbReference type="SUPFAM" id="SSF53474">
    <property type="entry name" value="alpha/beta-Hydrolases"/>
    <property type="match status" value="1"/>
</dbReference>
<dbReference type="Proteomes" id="UP000291116">
    <property type="component" value="Unassembled WGS sequence"/>
</dbReference>
<feature type="region of interest" description="Disordered" evidence="1">
    <location>
        <begin position="648"/>
        <end position="676"/>
    </location>
</feature>
<reference evidence="2 3" key="1">
    <citation type="submission" date="2019-01" db="EMBL/GenBank/DDBJ databases">
        <authorList>
            <person name="Ferrante I. M."/>
        </authorList>
    </citation>
    <scope>NUCLEOTIDE SEQUENCE [LARGE SCALE GENOMIC DNA]</scope>
    <source>
        <strain evidence="2 3">B856</strain>
    </source>
</reference>